<dbReference type="PANTHER" id="PTHR46165:SF6">
    <property type="entry name" value="SET AND MYND DOMAIN-CONTAINING PROTEIN 4-LIKE PROTEIN"/>
    <property type="match status" value="1"/>
</dbReference>
<dbReference type="Gene3D" id="1.10.10.1200">
    <property type="entry name" value="MAGE homology domain, winged helix WH1 motif"/>
    <property type="match status" value="1"/>
</dbReference>
<organism evidence="10 11">
    <name type="scientific">Pararge aegeria aegeria</name>
    <dbReference type="NCBI Taxonomy" id="348720"/>
    <lineage>
        <taxon>Eukaryota</taxon>
        <taxon>Metazoa</taxon>
        <taxon>Ecdysozoa</taxon>
        <taxon>Arthropoda</taxon>
        <taxon>Hexapoda</taxon>
        <taxon>Insecta</taxon>
        <taxon>Pterygota</taxon>
        <taxon>Neoptera</taxon>
        <taxon>Endopterygota</taxon>
        <taxon>Lepidoptera</taxon>
        <taxon>Glossata</taxon>
        <taxon>Ditrysia</taxon>
        <taxon>Papilionoidea</taxon>
        <taxon>Nymphalidae</taxon>
        <taxon>Satyrinae</taxon>
        <taxon>Satyrini</taxon>
        <taxon>Parargina</taxon>
        <taxon>Pararge</taxon>
    </lineage>
</organism>
<dbReference type="InterPro" id="IPR041899">
    <property type="entry name" value="MAGE_WH2"/>
</dbReference>
<evidence type="ECO:0000256" key="7">
    <source>
        <dbReference type="PROSITE-ProRule" id="PRU00134"/>
    </source>
</evidence>
<dbReference type="PROSITE" id="PS50865">
    <property type="entry name" value="ZF_MYND_2"/>
    <property type="match status" value="1"/>
</dbReference>
<dbReference type="Pfam" id="PF01454">
    <property type="entry name" value="MAGE"/>
    <property type="match status" value="1"/>
</dbReference>
<dbReference type="PROSITE" id="PS50838">
    <property type="entry name" value="MAGE"/>
    <property type="match status" value="1"/>
</dbReference>
<dbReference type="PANTHER" id="PTHR46165">
    <property type="entry name" value="SET AND MYND DOMAIN-CONTAINING PROTEIN 4"/>
    <property type="match status" value="1"/>
</dbReference>
<dbReference type="Gene3D" id="6.10.140.2220">
    <property type="match status" value="1"/>
</dbReference>
<dbReference type="GO" id="GO:0008276">
    <property type="term" value="F:protein methyltransferase activity"/>
    <property type="evidence" value="ECO:0007669"/>
    <property type="project" value="UniProtKB-ARBA"/>
</dbReference>
<dbReference type="GO" id="GO:0005634">
    <property type="term" value="C:nucleus"/>
    <property type="evidence" value="ECO:0007669"/>
    <property type="project" value="TreeGrafter"/>
</dbReference>
<sequence length="736" mass="83607">MNHSQHGSNRSMAENACPAEAVNQCVKFLVCREGSKIPIKNADIENFITSVIQTPVDKKLVIEKANKVLKSVYGYKLVKLKSKGIQYIVVMNDKLPSTFEVLHSSYTEPNHRKILIGALTHIFMSGGTVKDSDMWNFLDKAKLLDIKDLQGRKILTQTLRKQLYLELNKEFLAQNNHIDEIYDAMATDDTSEVVIRAMNILRKTNHLPSICNISKSELKSTTNRTAGNTAFCQGFFQHALSLYNEALLFAPKYSREMKLAYSNRSALLQKLSAVQPCLNDINRCFAMGCPSDILEKLTRRKEEVTQCLLRKEFLKNSMTLAVESCINPRLMIPNKLIPCASADVNVDTSTGKLKIIACTDIKVGDVVASEKAFVSFTDMKNILHSCHFCQRKALDLIPCDGCVFALFCDEECKNKCMEEYHQYECKLMEITSSLCFGPLPNLMVKAFLRLRTSKCLGDLISASNNMGIERMKSSSIQEIYDTNNVYSVLCSYDDRTFLYGILYNACFDCAAVLHYLDYFIPSFLPKDPNEKQKAMAAYAKIMMFLAVHQKPLHIQQGQSNLKLDKSNYGDPNYGLFPFIAKLKNSCNANLVIVNNNKELVLIALRPIEKGEELTVPFIWHVHDTHIKWRMRNVDSFLYYGTVCGCQRCNNGTVETGKEEQLSKFQKKYFSKLNMKDIQSKLKNIEIPSVYATILKALTVLKDVRNSSEYIELYSCFRKCLFFFEVAWGDNNILGSS</sequence>
<comment type="caution">
    <text evidence="10">The sequence shown here is derived from an EMBL/GenBank/DDBJ whole genome shotgun (WGS) entry which is preliminary data.</text>
</comment>
<keyword evidence="11" id="KW-1185">Reference proteome</keyword>
<dbReference type="Gene3D" id="1.10.10.1210">
    <property type="entry name" value="MAGE homology domain, winged helix WH2 motif"/>
    <property type="match status" value="1"/>
</dbReference>
<evidence type="ECO:0000256" key="6">
    <source>
        <dbReference type="ARBA" id="ARBA00022833"/>
    </source>
</evidence>
<feature type="domain" description="MAGE" evidence="8">
    <location>
        <begin position="18"/>
        <end position="195"/>
    </location>
</feature>
<protein>
    <submittedName>
        <fullName evidence="10">Jg3688 protein</fullName>
    </submittedName>
</protein>
<dbReference type="InterPro" id="IPR002893">
    <property type="entry name" value="Znf_MYND"/>
</dbReference>
<dbReference type="GO" id="GO:0005737">
    <property type="term" value="C:cytoplasm"/>
    <property type="evidence" value="ECO:0007669"/>
    <property type="project" value="TreeGrafter"/>
</dbReference>
<dbReference type="SMART" id="SM01373">
    <property type="entry name" value="MAGE"/>
    <property type="match status" value="1"/>
</dbReference>
<keyword evidence="4" id="KW-0479">Metal-binding</keyword>
<proteinExistence type="predicted"/>
<dbReference type="AlphaFoldDB" id="A0A8S4S3N2"/>
<evidence type="ECO:0000256" key="3">
    <source>
        <dbReference type="ARBA" id="ARBA00022691"/>
    </source>
</evidence>
<evidence type="ECO:0000313" key="11">
    <source>
        <dbReference type="Proteomes" id="UP000838756"/>
    </source>
</evidence>
<dbReference type="GO" id="GO:0032259">
    <property type="term" value="P:methylation"/>
    <property type="evidence" value="ECO:0007669"/>
    <property type="project" value="UniProtKB-KW"/>
</dbReference>
<evidence type="ECO:0000259" key="8">
    <source>
        <dbReference type="PROSITE" id="PS50838"/>
    </source>
</evidence>
<dbReference type="InterPro" id="IPR001214">
    <property type="entry name" value="SET_dom"/>
</dbReference>
<reference evidence="10" key="1">
    <citation type="submission" date="2022-03" db="EMBL/GenBank/DDBJ databases">
        <authorList>
            <person name="Lindestad O."/>
        </authorList>
    </citation>
    <scope>NUCLEOTIDE SEQUENCE</scope>
</reference>
<dbReference type="Gene3D" id="2.170.270.10">
    <property type="entry name" value="SET domain"/>
    <property type="match status" value="1"/>
</dbReference>
<dbReference type="Proteomes" id="UP000838756">
    <property type="component" value="Unassembled WGS sequence"/>
</dbReference>
<dbReference type="Gene3D" id="1.10.220.160">
    <property type="match status" value="1"/>
</dbReference>
<dbReference type="SUPFAM" id="SSF144232">
    <property type="entry name" value="HIT/MYND zinc finger-like"/>
    <property type="match status" value="1"/>
</dbReference>
<dbReference type="EMBL" id="CAKXAJ010025929">
    <property type="protein sequence ID" value="CAH2246213.1"/>
    <property type="molecule type" value="Genomic_DNA"/>
</dbReference>
<name>A0A8S4S3N2_9NEOP</name>
<dbReference type="Pfam" id="PF00856">
    <property type="entry name" value="SET"/>
    <property type="match status" value="1"/>
</dbReference>
<dbReference type="GO" id="GO:0008757">
    <property type="term" value="F:S-adenosylmethionine-dependent methyltransferase activity"/>
    <property type="evidence" value="ECO:0007669"/>
    <property type="project" value="UniProtKB-ARBA"/>
</dbReference>
<keyword evidence="1" id="KW-0489">Methyltransferase</keyword>
<evidence type="ECO:0000259" key="9">
    <source>
        <dbReference type="PROSITE" id="PS50865"/>
    </source>
</evidence>
<gene>
    <name evidence="10" type="primary">jg3688</name>
    <name evidence="10" type="ORF">PAEG_LOCUS21316</name>
</gene>
<evidence type="ECO:0000256" key="5">
    <source>
        <dbReference type="ARBA" id="ARBA00022771"/>
    </source>
</evidence>
<evidence type="ECO:0000256" key="2">
    <source>
        <dbReference type="ARBA" id="ARBA00022679"/>
    </source>
</evidence>
<keyword evidence="3" id="KW-0949">S-adenosyl-L-methionine</keyword>
<dbReference type="GO" id="GO:0008170">
    <property type="term" value="F:N-methyltransferase activity"/>
    <property type="evidence" value="ECO:0007669"/>
    <property type="project" value="UniProtKB-ARBA"/>
</dbReference>
<keyword evidence="5 7" id="KW-0863">Zinc-finger</keyword>
<dbReference type="InterPro" id="IPR011990">
    <property type="entry name" value="TPR-like_helical_dom_sf"/>
</dbReference>
<accession>A0A8S4S3N2</accession>
<dbReference type="SUPFAM" id="SSF48452">
    <property type="entry name" value="TPR-like"/>
    <property type="match status" value="1"/>
</dbReference>
<dbReference type="InterPro" id="IPR052097">
    <property type="entry name" value="SET-MYND_domain_protein"/>
</dbReference>
<dbReference type="InterPro" id="IPR041898">
    <property type="entry name" value="MAGE_WH1"/>
</dbReference>
<dbReference type="SUPFAM" id="SSF82199">
    <property type="entry name" value="SET domain"/>
    <property type="match status" value="1"/>
</dbReference>
<evidence type="ECO:0000256" key="1">
    <source>
        <dbReference type="ARBA" id="ARBA00022603"/>
    </source>
</evidence>
<dbReference type="Pfam" id="PF01753">
    <property type="entry name" value="zf-MYND"/>
    <property type="match status" value="1"/>
</dbReference>
<dbReference type="GO" id="GO:0042826">
    <property type="term" value="F:histone deacetylase binding"/>
    <property type="evidence" value="ECO:0007669"/>
    <property type="project" value="TreeGrafter"/>
</dbReference>
<dbReference type="InterPro" id="IPR046341">
    <property type="entry name" value="SET_dom_sf"/>
</dbReference>
<dbReference type="InterPro" id="IPR002190">
    <property type="entry name" value="MHD_dom"/>
</dbReference>
<dbReference type="GO" id="GO:0008270">
    <property type="term" value="F:zinc ion binding"/>
    <property type="evidence" value="ECO:0007669"/>
    <property type="project" value="UniProtKB-KW"/>
</dbReference>
<dbReference type="OrthoDB" id="62495at2759"/>
<keyword evidence="2" id="KW-0808">Transferase</keyword>
<evidence type="ECO:0000313" key="10">
    <source>
        <dbReference type="EMBL" id="CAH2246213.1"/>
    </source>
</evidence>
<dbReference type="Gene3D" id="1.25.40.10">
    <property type="entry name" value="Tetratricopeptide repeat domain"/>
    <property type="match status" value="1"/>
</dbReference>
<feature type="domain" description="MYND-type" evidence="9">
    <location>
        <begin position="386"/>
        <end position="425"/>
    </location>
</feature>
<evidence type="ECO:0000256" key="4">
    <source>
        <dbReference type="ARBA" id="ARBA00022723"/>
    </source>
</evidence>
<keyword evidence="6" id="KW-0862">Zinc</keyword>